<proteinExistence type="predicted"/>
<evidence type="ECO:0000313" key="1">
    <source>
        <dbReference type="EMBL" id="KDQ60291.1"/>
    </source>
</evidence>
<keyword evidence="2" id="KW-1185">Reference proteome</keyword>
<dbReference type="Proteomes" id="UP000027265">
    <property type="component" value="Unassembled WGS sequence"/>
</dbReference>
<protein>
    <submittedName>
        <fullName evidence="1">Uncharacterized protein</fullName>
    </submittedName>
</protein>
<name>A0A067QCH7_9AGAM</name>
<sequence length="109" mass="12382">MKQPTPIPMLRFVGERHVRLVLFRACDPWRFCCAACVEFCFVLLSMAVMWHKRLVACSLPACLHPQIHSSTARTRLNSFARHQVAVTDVLVNSHLKFPISALAPPRPCE</sequence>
<evidence type="ECO:0000313" key="2">
    <source>
        <dbReference type="Proteomes" id="UP000027265"/>
    </source>
</evidence>
<accession>A0A067QCH7</accession>
<gene>
    <name evidence="1" type="ORF">JAAARDRAFT_602029</name>
</gene>
<reference evidence="2" key="1">
    <citation type="journal article" date="2014" name="Proc. Natl. Acad. Sci. U.S.A.">
        <title>Extensive sampling of basidiomycete genomes demonstrates inadequacy of the white-rot/brown-rot paradigm for wood decay fungi.</title>
        <authorList>
            <person name="Riley R."/>
            <person name="Salamov A.A."/>
            <person name="Brown D.W."/>
            <person name="Nagy L.G."/>
            <person name="Floudas D."/>
            <person name="Held B.W."/>
            <person name="Levasseur A."/>
            <person name="Lombard V."/>
            <person name="Morin E."/>
            <person name="Otillar R."/>
            <person name="Lindquist E.A."/>
            <person name="Sun H."/>
            <person name="LaButti K.M."/>
            <person name="Schmutz J."/>
            <person name="Jabbour D."/>
            <person name="Luo H."/>
            <person name="Baker S.E."/>
            <person name="Pisabarro A.G."/>
            <person name="Walton J.D."/>
            <person name="Blanchette R.A."/>
            <person name="Henrissat B."/>
            <person name="Martin F."/>
            <person name="Cullen D."/>
            <person name="Hibbett D.S."/>
            <person name="Grigoriev I.V."/>
        </authorList>
    </citation>
    <scope>NUCLEOTIDE SEQUENCE [LARGE SCALE GENOMIC DNA]</scope>
    <source>
        <strain evidence="2">MUCL 33604</strain>
    </source>
</reference>
<organism evidence="1 2">
    <name type="scientific">Jaapia argillacea MUCL 33604</name>
    <dbReference type="NCBI Taxonomy" id="933084"/>
    <lineage>
        <taxon>Eukaryota</taxon>
        <taxon>Fungi</taxon>
        <taxon>Dikarya</taxon>
        <taxon>Basidiomycota</taxon>
        <taxon>Agaricomycotina</taxon>
        <taxon>Agaricomycetes</taxon>
        <taxon>Agaricomycetidae</taxon>
        <taxon>Jaapiales</taxon>
        <taxon>Jaapiaceae</taxon>
        <taxon>Jaapia</taxon>
    </lineage>
</organism>
<dbReference type="InParanoid" id="A0A067QCH7"/>
<dbReference type="AlphaFoldDB" id="A0A067QCH7"/>
<dbReference type="HOGENOM" id="CLU_2184362_0_0_1"/>
<dbReference type="EMBL" id="KL197714">
    <property type="protein sequence ID" value="KDQ60291.1"/>
    <property type="molecule type" value="Genomic_DNA"/>
</dbReference>